<dbReference type="PATRIC" id="fig|1177154.3.peg.2137"/>
<organism evidence="2 3">
    <name type="scientific">Alcanivorax nanhaiticus</name>
    <dbReference type="NCBI Taxonomy" id="1177154"/>
    <lineage>
        <taxon>Bacteria</taxon>
        <taxon>Pseudomonadati</taxon>
        <taxon>Pseudomonadota</taxon>
        <taxon>Gammaproteobacteria</taxon>
        <taxon>Oceanospirillales</taxon>
        <taxon>Alcanivoracaceae</taxon>
        <taxon>Alcanivorax</taxon>
    </lineage>
</organism>
<dbReference type="Proteomes" id="UP000029444">
    <property type="component" value="Unassembled WGS sequence"/>
</dbReference>
<keyword evidence="1" id="KW-0732">Signal</keyword>
<dbReference type="RefSeq" id="WP_035232861.1">
    <property type="nucleotide sequence ID" value="NZ_ARXV01000007.1"/>
</dbReference>
<proteinExistence type="predicted"/>
<keyword evidence="3" id="KW-1185">Reference proteome</keyword>
<dbReference type="AlphaFoldDB" id="A0A095SK78"/>
<comment type="caution">
    <text evidence="2">The sequence shown here is derived from an EMBL/GenBank/DDBJ whole genome shotgun (WGS) entry which is preliminary data.</text>
</comment>
<reference evidence="2 3" key="1">
    <citation type="submission" date="2012-09" db="EMBL/GenBank/DDBJ databases">
        <title>Genome Sequence of alkane-degrading Bacterium Alcanivorax sp. 19-m-6.</title>
        <authorList>
            <person name="Lai Q."/>
            <person name="Shao Z."/>
        </authorList>
    </citation>
    <scope>NUCLEOTIDE SEQUENCE [LARGE SCALE GENOMIC DNA]</scope>
    <source>
        <strain evidence="2 3">19-m-6</strain>
    </source>
</reference>
<evidence type="ECO:0000256" key="1">
    <source>
        <dbReference type="SAM" id="SignalP"/>
    </source>
</evidence>
<evidence type="ECO:0000313" key="2">
    <source>
        <dbReference type="EMBL" id="KGD64734.1"/>
    </source>
</evidence>
<protein>
    <submittedName>
        <fullName evidence="2">Uncharacterized protein</fullName>
    </submittedName>
</protein>
<sequence length="130" mass="14207">MKGAIALVVLLCSPLAVADYDSSIDADSCWDGRTPTGSPCMVVADSKWSTYTEGKFIVTYRNVCDHRIYARFCNERNTGNADCGASGIAAGDTKSWSTYKASGEHRYRWIGVTDASKDWVCSGKVDSWND</sequence>
<dbReference type="OrthoDB" id="6079736at2"/>
<accession>A0A095SK78</accession>
<name>A0A095SK78_9GAMM</name>
<dbReference type="EMBL" id="ARXV01000007">
    <property type="protein sequence ID" value="KGD64734.1"/>
    <property type="molecule type" value="Genomic_DNA"/>
</dbReference>
<feature type="signal peptide" evidence="1">
    <location>
        <begin position="1"/>
        <end position="18"/>
    </location>
</feature>
<gene>
    <name evidence="2" type="ORF">Y5S_02100</name>
</gene>
<evidence type="ECO:0000313" key="3">
    <source>
        <dbReference type="Proteomes" id="UP000029444"/>
    </source>
</evidence>
<feature type="chain" id="PRO_5001918060" evidence="1">
    <location>
        <begin position="19"/>
        <end position="130"/>
    </location>
</feature>